<organism evidence="1">
    <name type="scientific">Hemigrapsus takanoi nimavirus</name>
    <dbReference type="NCBI Taxonomy" id="2133792"/>
    <lineage>
        <taxon>Viruses</taxon>
        <taxon>Viruses incertae sedis</taxon>
        <taxon>Naldaviricetes</taxon>
        <taxon>Nimaviridae</taxon>
    </lineage>
</organism>
<dbReference type="EMBL" id="BFCC01000001">
    <property type="protein sequence ID" value="GBG35345.1"/>
    <property type="molecule type" value="Genomic_DNA"/>
</dbReference>
<reference evidence="1" key="1">
    <citation type="journal article" date="2018" name="J. Virol.">
        <title>Crustacean Genome Exploration Reveals the Evolutionary Origin of White Spot Syndrome Virus.</title>
        <authorList>
            <person name="Kawato S."/>
            <person name="Shitara A."/>
            <person name="Wang Y."/>
            <person name="Nozaki R."/>
            <person name="Kondo H."/>
            <person name="Hirono I."/>
        </authorList>
    </citation>
    <scope>NUCLEOTIDE SEQUENCE</scope>
    <source>
        <strain evidence="1">TUMSAT-1</strain>
    </source>
</reference>
<comment type="caution">
    <text evidence="1">The sequence shown here is derived from an EMBL/GenBank/DDBJ whole genome shotgun (WGS) entry which is preliminary data.</text>
</comment>
<evidence type="ECO:0000313" key="1">
    <source>
        <dbReference type="EMBL" id="GBG35345.1"/>
    </source>
</evidence>
<sequence length="143" mass="16338">MEKQTPGTKREKKIRKVSKTRSTQIKTLSCETISNILSGKQTVESTLSFSDEVASAFTNMYLSEPVRYATVMYRVFDDLQGRMNLAYILSRHLLTRCATLRGPSEDINPNSAAPFSSVDVREILFPVLSDFIWKRKNKFLGHR</sequence>
<protein>
    <submittedName>
        <fullName evidence="1">Wsv269-like protein</fullName>
    </submittedName>
</protein>
<name>A0A401IP10_9VIRU</name>
<accession>A0A401IP10</accession>
<proteinExistence type="predicted"/>